<accession>A0A972NUR3</accession>
<organism evidence="3 4">
    <name type="scientific">Paraburkholderia elongata</name>
    <dbReference type="NCBI Taxonomy" id="2675747"/>
    <lineage>
        <taxon>Bacteria</taxon>
        <taxon>Pseudomonadati</taxon>
        <taxon>Pseudomonadota</taxon>
        <taxon>Betaproteobacteria</taxon>
        <taxon>Burkholderiales</taxon>
        <taxon>Burkholderiaceae</taxon>
        <taxon>Paraburkholderia</taxon>
    </lineage>
</organism>
<proteinExistence type="inferred from homology"/>
<dbReference type="InterPro" id="IPR011008">
    <property type="entry name" value="Dimeric_a/b-barrel"/>
</dbReference>
<evidence type="ECO:0000313" key="4">
    <source>
        <dbReference type="Proteomes" id="UP000655523"/>
    </source>
</evidence>
<protein>
    <submittedName>
        <fullName evidence="3">Dehydrogenase</fullName>
    </submittedName>
</protein>
<dbReference type="SUPFAM" id="SSF54909">
    <property type="entry name" value="Dimeric alpha+beta barrel"/>
    <property type="match status" value="1"/>
</dbReference>
<comment type="similarity">
    <text evidence="1">Belongs to the YciI family.</text>
</comment>
<keyword evidence="4" id="KW-1185">Reference proteome</keyword>
<dbReference type="EMBL" id="WOEZ01000193">
    <property type="protein sequence ID" value="NPT59491.1"/>
    <property type="molecule type" value="Genomic_DNA"/>
</dbReference>
<dbReference type="Gene3D" id="3.30.70.1060">
    <property type="entry name" value="Dimeric alpha+beta barrel"/>
    <property type="match status" value="1"/>
</dbReference>
<dbReference type="Pfam" id="PF03795">
    <property type="entry name" value="YCII"/>
    <property type="match status" value="1"/>
</dbReference>
<gene>
    <name evidence="3" type="ORF">GNZ13_34305</name>
</gene>
<name>A0A972NUR3_9BURK</name>
<dbReference type="AlphaFoldDB" id="A0A972NUR3"/>
<dbReference type="RefSeq" id="WP_172172856.1">
    <property type="nucleotide sequence ID" value="NZ_WOEZ01000193.1"/>
</dbReference>
<evidence type="ECO:0000256" key="1">
    <source>
        <dbReference type="ARBA" id="ARBA00007689"/>
    </source>
</evidence>
<sequence length="115" mass="12814">MSYLLLIVEPPDQRIERGEKAGREVYDQMVRFAADLKERGKLLAVESLASDAVRVQVRDGQPKLLDGPFAEAKEMIGGFFLLDCETREEAVAIAQACPAASWCTVEVRKIKPCFI</sequence>
<dbReference type="InterPro" id="IPR005545">
    <property type="entry name" value="YCII"/>
</dbReference>
<evidence type="ECO:0000313" key="3">
    <source>
        <dbReference type="EMBL" id="NPT59491.1"/>
    </source>
</evidence>
<feature type="domain" description="YCII-related" evidence="2">
    <location>
        <begin position="1"/>
        <end position="112"/>
    </location>
</feature>
<dbReference type="PANTHER" id="PTHR35174:SF3">
    <property type="entry name" value="BLL7171 PROTEIN"/>
    <property type="match status" value="1"/>
</dbReference>
<reference evidence="3 4" key="1">
    <citation type="submission" date="2019-11" db="EMBL/GenBank/DDBJ databases">
        <title>Metabolism of dissolved organic matter in forest soils.</title>
        <authorList>
            <person name="Cyle K.T."/>
            <person name="Wilhelm R.C."/>
            <person name="Martinez C.E."/>
        </authorList>
    </citation>
    <scope>NUCLEOTIDE SEQUENCE [LARGE SCALE GENOMIC DNA]</scope>
    <source>
        <strain evidence="3 4">5N</strain>
    </source>
</reference>
<comment type="caution">
    <text evidence="3">The sequence shown here is derived from an EMBL/GenBank/DDBJ whole genome shotgun (WGS) entry which is preliminary data.</text>
</comment>
<dbReference type="PANTHER" id="PTHR35174">
    <property type="entry name" value="BLL7171 PROTEIN-RELATED"/>
    <property type="match status" value="1"/>
</dbReference>
<evidence type="ECO:0000259" key="2">
    <source>
        <dbReference type="Pfam" id="PF03795"/>
    </source>
</evidence>
<dbReference type="Proteomes" id="UP000655523">
    <property type="component" value="Unassembled WGS sequence"/>
</dbReference>